<dbReference type="Proteomes" id="UP000032360">
    <property type="component" value="Unassembled WGS sequence"/>
</dbReference>
<dbReference type="InterPro" id="IPR009000">
    <property type="entry name" value="Transl_B-barrel_sf"/>
</dbReference>
<gene>
    <name evidence="7 8" type="primary">rplC</name>
    <name evidence="8" type="ORF">AXFE_05350</name>
</gene>
<dbReference type="InterPro" id="IPR000597">
    <property type="entry name" value="Ribosomal_uL3"/>
</dbReference>
<dbReference type="HAMAP" id="MF_01325_B">
    <property type="entry name" value="Ribosomal_uL3_B"/>
    <property type="match status" value="1"/>
</dbReference>
<comment type="similarity">
    <text evidence="1 7">Belongs to the universal ribosomal protein uL3 family.</text>
</comment>
<keyword evidence="2 7" id="KW-0699">rRNA-binding</keyword>
<proteinExistence type="inferred from homology"/>
<keyword evidence="3 7" id="KW-0694">RNA-binding</keyword>
<dbReference type="PANTHER" id="PTHR11229">
    <property type="entry name" value="50S RIBOSOMAL PROTEIN L3"/>
    <property type="match status" value="1"/>
</dbReference>
<protein>
    <recommendedName>
        <fullName evidence="6 7">Large ribosomal subunit protein uL3</fullName>
    </recommendedName>
</protein>
<comment type="caution">
    <text evidence="8">The sequence shown here is derived from an EMBL/GenBank/DDBJ whole genome shotgun (WGS) entry which is preliminary data.</text>
</comment>
<dbReference type="GO" id="GO:0003735">
    <property type="term" value="F:structural constituent of ribosome"/>
    <property type="evidence" value="ECO:0007669"/>
    <property type="project" value="UniProtKB-UniRule"/>
</dbReference>
<dbReference type="OrthoDB" id="9806135at2"/>
<accession>A0A0D8HLG8</accession>
<dbReference type="NCBIfam" id="TIGR03625">
    <property type="entry name" value="L3_bact"/>
    <property type="match status" value="1"/>
</dbReference>
<evidence type="ECO:0000256" key="7">
    <source>
        <dbReference type="HAMAP-Rule" id="MF_01325"/>
    </source>
</evidence>
<dbReference type="FunFam" id="2.40.30.10:FF:000004">
    <property type="entry name" value="50S ribosomal protein L3"/>
    <property type="match status" value="1"/>
</dbReference>
<evidence type="ECO:0000256" key="4">
    <source>
        <dbReference type="ARBA" id="ARBA00022980"/>
    </source>
</evidence>
<comment type="function">
    <text evidence="7">One of the primary rRNA binding proteins, it binds directly near the 3'-end of the 23S rRNA, where it nucleates assembly of the 50S subunit.</text>
</comment>
<dbReference type="RefSeq" id="WP_052604328.1">
    <property type="nucleotide sequence ID" value="NZ_JXYS01000012.1"/>
</dbReference>
<dbReference type="EMBL" id="JXYS01000012">
    <property type="protein sequence ID" value="KJF18587.1"/>
    <property type="molecule type" value="Genomic_DNA"/>
</dbReference>
<dbReference type="GO" id="GO:0019843">
    <property type="term" value="F:rRNA binding"/>
    <property type="evidence" value="ECO:0007669"/>
    <property type="project" value="UniProtKB-UniRule"/>
</dbReference>
<comment type="subunit">
    <text evidence="7">Part of the 50S ribosomal subunit. Forms a cluster with proteins L14 and L19.</text>
</comment>
<evidence type="ECO:0000313" key="9">
    <source>
        <dbReference type="Proteomes" id="UP000032360"/>
    </source>
</evidence>
<evidence type="ECO:0000256" key="5">
    <source>
        <dbReference type="ARBA" id="ARBA00023274"/>
    </source>
</evidence>
<dbReference type="SUPFAM" id="SSF50447">
    <property type="entry name" value="Translation proteins"/>
    <property type="match status" value="1"/>
</dbReference>
<keyword evidence="5 7" id="KW-0687">Ribonucleoprotein</keyword>
<evidence type="ECO:0000313" key="8">
    <source>
        <dbReference type="EMBL" id="KJF18587.1"/>
    </source>
</evidence>
<dbReference type="Gene3D" id="2.40.30.10">
    <property type="entry name" value="Translation factors"/>
    <property type="match status" value="1"/>
</dbReference>
<evidence type="ECO:0000256" key="2">
    <source>
        <dbReference type="ARBA" id="ARBA00022730"/>
    </source>
</evidence>
<dbReference type="Gene3D" id="3.30.160.810">
    <property type="match status" value="1"/>
</dbReference>
<organism evidence="8 9">
    <name type="scientific">Acidithrix ferrooxidans</name>
    <dbReference type="NCBI Taxonomy" id="1280514"/>
    <lineage>
        <taxon>Bacteria</taxon>
        <taxon>Bacillati</taxon>
        <taxon>Actinomycetota</taxon>
        <taxon>Acidimicrobiia</taxon>
        <taxon>Acidimicrobiales</taxon>
        <taxon>Acidimicrobiaceae</taxon>
        <taxon>Acidithrix</taxon>
    </lineage>
</organism>
<keyword evidence="9" id="KW-1185">Reference proteome</keyword>
<dbReference type="PANTHER" id="PTHR11229:SF16">
    <property type="entry name" value="LARGE RIBOSOMAL SUBUNIT PROTEIN UL3C"/>
    <property type="match status" value="1"/>
</dbReference>
<dbReference type="InterPro" id="IPR019927">
    <property type="entry name" value="Ribosomal_uL3_bac/org-type"/>
</dbReference>
<dbReference type="PATRIC" id="fig|1280514.3.peg.724"/>
<evidence type="ECO:0000256" key="1">
    <source>
        <dbReference type="ARBA" id="ARBA00006540"/>
    </source>
</evidence>
<evidence type="ECO:0000256" key="3">
    <source>
        <dbReference type="ARBA" id="ARBA00022884"/>
    </source>
</evidence>
<dbReference type="GO" id="GO:0006412">
    <property type="term" value="P:translation"/>
    <property type="evidence" value="ECO:0007669"/>
    <property type="project" value="UniProtKB-UniRule"/>
</dbReference>
<evidence type="ECO:0000256" key="6">
    <source>
        <dbReference type="ARBA" id="ARBA00035243"/>
    </source>
</evidence>
<dbReference type="Pfam" id="PF00297">
    <property type="entry name" value="Ribosomal_L3"/>
    <property type="match status" value="1"/>
</dbReference>
<dbReference type="FunFam" id="3.30.160.810:FF:000001">
    <property type="entry name" value="50S ribosomal protein L3"/>
    <property type="match status" value="1"/>
</dbReference>
<dbReference type="GO" id="GO:0022625">
    <property type="term" value="C:cytosolic large ribosomal subunit"/>
    <property type="evidence" value="ECO:0007669"/>
    <property type="project" value="TreeGrafter"/>
</dbReference>
<reference evidence="8 9" key="1">
    <citation type="submission" date="2015-01" db="EMBL/GenBank/DDBJ databases">
        <title>Draft genome of the acidophilic iron oxidizer Acidithrix ferrooxidans strain Py-F3.</title>
        <authorList>
            <person name="Poehlein A."/>
            <person name="Eisen S."/>
            <person name="Schloemann M."/>
            <person name="Johnson B.D."/>
            <person name="Daniel R."/>
            <person name="Muehling M."/>
        </authorList>
    </citation>
    <scope>NUCLEOTIDE SEQUENCE [LARGE SCALE GENOMIC DNA]</scope>
    <source>
        <strain evidence="8 9">Py-F3</strain>
    </source>
</reference>
<keyword evidence="4 7" id="KW-0689">Ribosomal protein</keyword>
<sequence>MATKALVGKKLGMTQLWDDQNQIIPVTVVKVDPMRVMRVKQPSTDGYSALCVTYGAKDARKLNKPEAGVFRAAGVEPGVEIMEFRLDDVSSYSVGSEYGVEIWESGDFVDVTGTSKGHGFAGVMKRHNFAGQKATHGNHKKHRAPGSIGACATPARVFKGTRMAGQMGSDKVTTQNLKVVKSDPERGLLLIKGAVPGAKGSSVVVRDAVKGGK</sequence>
<name>A0A0D8HLG8_9ACTN</name>
<dbReference type="STRING" id="1280514.AXFE_05350"/>
<dbReference type="AlphaFoldDB" id="A0A0D8HLG8"/>